<accession>A0A9D7XIZ0</accession>
<dbReference type="SUPFAM" id="SSF110296">
    <property type="entry name" value="Oligoxyloglucan reducing end-specific cellobiohydrolase"/>
    <property type="match status" value="1"/>
</dbReference>
<dbReference type="Pfam" id="PF14870">
    <property type="entry name" value="PSII_BNR"/>
    <property type="match status" value="1"/>
</dbReference>
<evidence type="ECO:0000313" key="4">
    <source>
        <dbReference type="EMBL" id="MBK9719173.1"/>
    </source>
</evidence>
<evidence type="ECO:0000256" key="1">
    <source>
        <dbReference type="ARBA" id="ARBA00022531"/>
    </source>
</evidence>
<dbReference type="InterPro" id="IPR015943">
    <property type="entry name" value="WD40/YVTN_repeat-like_dom_sf"/>
</dbReference>
<evidence type="ECO:0000313" key="5">
    <source>
        <dbReference type="Proteomes" id="UP000808349"/>
    </source>
</evidence>
<dbReference type="PROSITE" id="PS51257">
    <property type="entry name" value="PROKAR_LIPOPROTEIN"/>
    <property type="match status" value="1"/>
</dbReference>
<dbReference type="AlphaFoldDB" id="A0A9D7XIZ0"/>
<gene>
    <name evidence="4" type="ORF">IPO85_16970</name>
</gene>
<name>A0A9D7XIZ0_9BACT</name>
<evidence type="ECO:0000259" key="3">
    <source>
        <dbReference type="Pfam" id="PF14870"/>
    </source>
</evidence>
<dbReference type="Proteomes" id="UP000808349">
    <property type="component" value="Unassembled WGS sequence"/>
</dbReference>
<dbReference type="PANTHER" id="PTHR47199">
    <property type="entry name" value="PHOTOSYSTEM II STABILITY/ASSEMBLY FACTOR HCF136, CHLOROPLASTIC"/>
    <property type="match status" value="1"/>
</dbReference>
<dbReference type="Gene3D" id="2.130.10.10">
    <property type="entry name" value="YVTN repeat-like/Quinoprotein amine dehydrogenase"/>
    <property type="match status" value="1"/>
</dbReference>
<organism evidence="4 5">
    <name type="scientific">Candidatus Defluviibacterium haderslevense</name>
    <dbReference type="NCBI Taxonomy" id="2981993"/>
    <lineage>
        <taxon>Bacteria</taxon>
        <taxon>Pseudomonadati</taxon>
        <taxon>Bacteroidota</taxon>
        <taxon>Saprospiria</taxon>
        <taxon>Saprospirales</taxon>
        <taxon>Saprospiraceae</taxon>
        <taxon>Candidatus Defluviibacterium</taxon>
    </lineage>
</organism>
<reference evidence="4 5" key="1">
    <citation type="submission" date="2020-10" db="EMBL/GenBank/DDBJ databases">
        <title>Connecting structure to function with the recovery of over 1000 high-quality activated sludge metagenome-assembled genomes encoding full-length rRNA genes using long-read sequencing.</title>
        <authorList>
            <person name="Singleton C.M."/>
            <person name="Petriglieri F."/>
            <person name="Kristensen J.M."/>
            <person name="Kirkegaard R.H."/>
            <person name="Michaelsen T.Y."/>
            <person name="Andersen M.H."/>
            <person name="Karst S.M."/>
            <person name="Dueholm M.S."/>
            <person name="Nielsen P.H."/>
            <person name="Albertsen M."/>
        </authorList>
    </citation>
    <scope>NUCLEOTIDE SEQUENCE [LARGE SCALE GENOMIC DNA]</scope>
    <source>
        <strain evidence="4">Ribe_18-Q3-R11-54_BAT3C.373</strain>
    </source>
</reference>
<proteinExistence type="predicted"/>
<sequence>MTYLSKINYFLISILLFIFSCSKEENASFTTFQTPTQDELCGIYFWNQMEGIAIGGNTWTRAIRLSTNDGGLSWKKDSLFDKQIFCLGSNQLGLLIGLGIEFNCYQFTTQQTTISKLGNFRFFRALDVYNPELIIAAGGESFGTGYLEKINTKSLTSRQILTINKELDAIQCIDSLNWVAAGYGIILRSRDAGEHWDTLDYSGDHFRDLSFVDSIGYIIGITGTILKSDDAGYTWNKIRKSQSIFVKNFPLRTVCFRNKWEGIIGGEDGLVWRTINGGTSWITLNGLPDCNYLDSFWDGSHFWLCGSNGVVIRLDD</sequence>
<keyword evidence="1" id="KW-0602">Photosynthesis</keyword>
<dbReference type="PANTHER" id="PTHR47199:SF2">
    <property type="entry name" value="PHOTOSYSTEM II STABILITY_ASSEMBLY FACTOR HCF136, CHLOROPLASTIC"/>
    <property type="match status" value="1"/>
</dbReference>
<dbReference type="InterPro" id="IPR028203">
    <property type="entry name" value="PSII_CF48-like_dom"/>
</dbReference>
<dbReference type="GO" id="GO:0009523">
    <property type="term" value="C:photosystem II"/>
    <property type="evidence" value="ECO:0007669"/>
    <property type="project" value="UniProtKB-KW"/>
</dbReference>
<dbReference type="EMBL" id="JADKFW010000016">
    <property type="protein sequence ID" value="MBK9719173.1"/>
    <property type="molecule type" value="Genomic_DNA"/>
</dbReference>
<evidence type="ECO:0000256" key="2">
    <source>
        <dbReference type="ARBA" id="ARBA00023276"/>
    </source>
</evidence>
<keyword evidence="2" id="KW-0604">Photosystem II</keyword>
<protein>
    <recommendedName>
        <fullName evidence="3">Photosynthesis system II assembly factor Ycf48/Hcf136-like domain-containing protein</fullName>
    </recommendedName>
</protein>
<dbReference type="GO" id="GO:0015979">
    <property type="term" value="P:photosynthesis"/>
    <property type="evidence" value="ECO:0007669"/>
    <property type="project" value="UniProtKB-KW"/>
</dbReference>
<feature type="domain" description="Photosynthesis system II assembly factor Ycf48/Hcf136-like" evidence="3">
    <location>
        <begin position="206"/>
        <end position="284"/>
    </location>
</feature>
<comment type="caution">
    <text evidence="4">The sequence shown here is derived from an EMBL/GenBank/DDBJ whole genome shotgun (WGS) entry which is preliminary data.</text>
</comment>